<feature type="domain" description="Ancillary SecYEG translocon subunit/Cell division coordinator CpoB TPR" evidence="2">
    <location>
        <begin position="51"/>
        <end position="236"/>
    </location>
</feature>
<dbReference type="InterPro" id="IPR011990">
    <property type="entry name" value="TPR-like_helical_dom_sf"/>
</dbReference>
<evidence type="ECO:0000313" key="4">
    <source>
        <dbReference type="Proteomes" id="UP000698963"/>
    </source>
</evidence>
<dbReference type="EMBL" id="DYZA01000037">
    <property type="protein sequence ID" value="HJD96417.1"/>
    <property type="molecule type" value="Genomic_DNA"/>
</dbReference>
<proteinExistence type="predicted"/>
<accession>A0A921AU40</accession>
<dbReference type="RefSeq" id="WP_304120716.1">
    <property type="nucleotide sequence ID" value="NZ_DYZA01000037.1"/>
</dbReference>
<dbReference type="Proteomes" id="UP000698963">
    <property type="component" value="Unassembled WGS sequence"/>
</dbReference>
<organism evidence="3 4">
    <name type="scientific">Mailhella massiliensis</name>
    <dbReference type="NCBI Taxonomy" id="1903261"/>
    <lineage>
        <taxon>Bacteria</taxon>
        <taxon>Pseudomonadati</taxon>
        <taxon>Thermodesulfobacteriota</taxon>
        <taxon>Desulfovibrionia</taxon>
        <taxon>Desulfovibrionales</taxon>
        <taxon>Desulfovibrionaceae</taxon>
        <taxon>Mailhella</taxon>
    </lineage>
</organism>
<comment type="caution">
    <text evidence="3">The sequence shown here is derived from an EMBL/GenBank/DDBJ whole genome shotgun (WGS) entry which is preliminary data.</text>
</comment>
<dbReference type="Pfam" id="PF09976">
    <property type="entry name" value="TPR_21"/>
    <property type="match status" value="1"/>
</dbReference>
<name>A0A921AU40_9BACT</name>
<dbReference type="Gene3D" id="1.25.40.10">
    <property type="entry name" value="Tetratricopeptide repeat domain"/>
    <property type="match status" value="1"/>
</dbReference>
<gene>
    <name evidence="3" type="ORF">K8W16_02060</name>
</gene>
<keyword evidence="1" id="KW-0472">Membrane</keyword>
<reference evidence="3" key="1">
    <citation type="journal article" date="2021" name="PeerJ">
        <title>Extensive microbial diversity within the chicken gut microbiome revealed by metagenomics and culture.</title>
        <authorList>
            <person name="Gilroy R."/>
            <person name="Ravi A."/>
            <person name="Getino M."/>
            <person name="Pursley I."/>
            <person name="Horton D.L."/>
            <person name="Alikhan N.F."/>
            <person name="Baker D."/>
            <person name="Gharbi K."/>
            <person name="Hall N."/>
            <person name="Watson M."/>
            <person name="Adriaenssens E.M."/>
            <person name="Foster-Nyarko E."/>
            <person name="Jarju S."/>
            <person name="Secka A."/>
            <person name="Antonio M."/>
            <person name="Oren A."/>
            <person name="Chaudhuri R.R."/>
            <person name="La Ragione R."/>
            <person name="Hildebrand F."/>
            <person name="Pallen M.J."/>
        </authorList>
    </citation>
    <scope>NUCLEOTIDE SEQUENCE</scope>
    <source>
        <strain evidence="3">ChiGjej2B2-19336</strain>
    </source>
</reference>
<dbReference type="SUPFAM" id="SSF48452">
    <property type="entry name" value="TPR-like"/>
    <property type="match status" value="1"/>
</dbReference>
<evidence type="ECO:0000313" key="3">
    <source>
        <dbReference type="EMBL" id="HJD96417.1"/>
    </source>
</evidence>
<keyword evidence="1" id="KW-1133">Transmembrane helix</keyword>
<feature type="transmembrane region" description="Helical" evidence="1">
    <location>
        <begin position="55"/>
        <end position="75"/>
    </location>
</feature>
<dbReference type="AlphaFoldDB" id="A0A921AU40"/>
<sequence>MAQRPTIKKPTPLSQPADPVMGGVNIPKFSAEMQAEVSPEAAPLWNFVLTHARKIAAGVVVVVVAILAVACWQWYREGQVADERFALGRITSIQDPARRAAALEGFLKDAPSALGTATQLELASTAVEMQNWEKAAAAYAAVADLEGDTPLAYAARLNHAQVLMHKGDFAAARDEFRALAAEAPAEAAAVMHQQVAEAAEAAGDKAGALAAYEAAVAALPPADQESAAFLRARIAELRK</sequence>
<keyword evidence="1" id="KW-0812">Transmembrane</keyword>
<reference evidence="3" key="2">
    <citation type="submission" date="2021-09" db="EMBL/GenBank/DDBJ databases">
        <authorList>
            <person name="Gilroy R."/>
        </authorList>
    </citation>
    <scope>NUCLEOTIDE SEQUENCE</scope>
    <source>
        <strain evidence="3">ChiGjej2B2-19336</strain>
    </source>
</reference>
<protein>
    <submittedName>
        <fullName evidence="3">Tetratricopeptide repeat protein</fullName>
    </submittedName>
</protein>
<evidence type="ECO:0000256" key="1">
    <source>
        <dbReference type="SAM" id="Phobius"/>
    </source>
</evidence>
<dbReference type="InterPro" id="IPR018704">
    <property type="entry name" value="SecYEG/CpoB_TPR"/>
</dbReference>
<evidence type="ECO:0000259" key="2">
    <source>
        <dbReference type="Pfam" id="PF09976"/>
    </source>
</evidence>